<feature type="domain" description="SCAN box" evidence="1">
    <location>
        <begin position="63"/>
        <end position="138"/>
    </location>
</feature>
<reference evidence="2" key="3">
    <citation type="submission" date="2025-09" db="UniProtKB">
        <authorList>
            <consortium name="Ensembl"/>
        </authorList>
    </citation>
    <scope>IDENTIFICATION</scope>
</reference>
<dbReference type="Pfam" id="PF02023">
    <property type="entry name" value="SCAN"/>
    <property type="match status" value="1"/>
</dbReference>
<reference evidence="2" key="1">
    <citation type="journal article" date="2011" name="Genome Biol. Evol.">
        <title>Integration of the genetic map and genome assembly of fugu facilitates insights into distinct features of genome evolution in teleosts and mammals.</title>
        <authorList>
            <person name="Kai W."/>
            <person name="Kikuchi K."/>
            <person name="Tohari S."/>
            <person name="Chew A.K."/>
            <person name="Tay A."/>
            <person name="Fujiwara A."/>
            <person name="Hosoya S."/>
            <person name="Suetake H."/>
            <person name="Naruse K."/>
            <person name="Brenner S."/>
            <person name="Suzuki Y."/>
            <person name="Venkatesh B."/>
        </authorList>
    </citation>
    <scope>NUCLEOTIDE SEQUENCE [LARGE SCALE GENOMIC DNA]</scope>
</reference>
<dbReference type="PANTHER" id="PTHR46888:SF1">
    <property type="entry name" value="RIBONUCLEASE H"/>
    <property type="match status" value="1"/>
</dbReference>
<evidence type="ECO:0000259" key="1">
    <source>
        <dbReference type="PROSITE" id="PS50804"/>
    </source>
</evidence>
<dbReference type="PROSITE" id="PS50804">
    <property type="entry name" value="SCAN_BOX"/>
    <property type="match status" value="1"/>
</dbReference>
<reference evidence="2" key="2">
    <citation type="submission" date="2025-08" db="UniProtKB">
        <authorList>
            <consortium name="Ensembl"/>
        </authorList>
    </citation>
    <scope>IDENTIFICATION</scope>
</reference>
<organism evidence="2 3">
    <name type="scientific">Takifugu rubripes</name>
    <name type="common">Japanese pufferfish</name>
    <name type="synonym">Fugu rubripes</name>
    <dbReference type="NCBI Taxonomy" id="31033"/>
    <lineage>
        <taxon>Eukaryota</taxon>
        <taxon>Metazoa</taxon>
        <taxon>Chordata</taxon>
        <taxon>Craniata</taxon>
        <taxon>Vertebrata</taxon>
        <taxon>Euteleostomi</taxon>
        <taxon>Actinopterygii</taxon>
        <taxon>Neopterygii</taxon>
        <taxon>Teleostei</taxon>
        <taxon>Neoteleostei</taxon>
        <taxon>Acanthomorphata</taxon>
        <taxon>Eupercaria</taxon>
        <taxon>Tetraodontiformes</taxon>
        <taxon>Tetradontoidea</taxon>
        <taxon>Tetraodontidae</taxon>
        <taxon>Takifugu</taxon>
    </lineage>
</organism>
<keyword evidence="3" id="KW-1185">Reference proteome</keyword>
<dbReference type="PANTHER" id="PTHR46888">
    <property type="entry name" value="ZINC KNUCKLE DOMAINCONTAINING PROTEIN-RELATED"/>
    <property type="match status" value="1"/>
</dbReference>
<proteinExistence type="predicted"/>
<dbReference type="InterPro" id="IPR038269">
    <property type="entry name" value="SCAN_sf"/>
</dbReference>
<evidence type="ECO:0000313" key="2">
    <source>
        <dbReference type="Ensembl" id="ENSTRUP00000080521.1"/>
    </source>
</evidence>
<sequence>KNLPSPSVSSTAVHPYWAIHLIPLLTGKARSAFIAMDPENNTDFDRLKEAILKKYDINAETYRSQFRALDTSQDETPQELYIRLKDLFCKWVKYDSCSKEALMETMVLEQYLRILYPEVRTWVKERNPATAAEADVVLVATIGVHNPLPRAVLSPKGCLVLTVVGKATRARLAPSGSPNTPICVMYPTLAHPLRISLAGILLLQWS</sequence>
<name>A0A674P3M6_TAKRU</name>
<dbReference type="Proteomes" id="UP000005226">
    <property type="component" value="Unplaced"/>
</dbReference>
<dbReference type="AlphaFoldDB" id="A0A674P3M6"/>
<evidence type="ECO:0000313" key="3">
    <source>
        <dbReference type="Proteomes" id="UP000005226"/>
    </source>
</evidence>
<accession>A0A674P3M6</accession>
<dbReference type="SMART" id="SM00431">
    <property type="entry name" value="SCAN"/>
    <property type="match status" value="1"/>
</dbReference>
<protein>
    <recommendedName>
        <fullName evidence="1">SCAN box domain-containing protein</fullName>
    </recommendedName>
</protein>
<dbReference type="InParanoid" id="A0A674P3M6"/>
<dbReference type="CDD" id="cd07936">
    <property type="entry name" value="SCAN"/>
    <property type="match status" value="1"/>
</dbReference>
<dbReference type="Gene3D" id="1.10.4020.10">
    <property type="entry name" value="DNA breaking-rejoining enzymes"/>
    <property type="match status" value="1"/>
</dbReference>
<dbReference type="InterPro" id="IPR003309">
    <property type="entry name" value="SCAN_dom"/>
</dbReference>
<dbReference type="OMA" id="YDINAET"/>
<dbReference type="SUPFAM" id="SSF47353">
    <property type="entry name" value="Retrovirus capsid dimerization domain-like"/>
    <property type="match status" value="1"/>
</dbReference>
<dbReference type="GeneTree" id="ENSGT00940000159113"/>
<dbReference type="Ensembl" id="ENSTRUT00000076871.1">
    <property type="protein sequence ID" value="ENSTRUP00000080521.1"/>
    <property type="gene ID" value="ENSTRUG00000028626.1"/>
</dbReference>